<keyword evidence="1" id="KW-0472">Membrane</keyword>
<feature type="transmembrane region" description="Helical" evidence="1">
    <location>
        <begin position="53"/>
        <end position="72"/>
    </location>
</feature>
<proteinExistence type="predicted"/>
<keyword evidence="1" id="KW-0812">Transmembrane</keyword>
<sequence>MSPFLILMIYFEKEKRTKKKSSYFQHIMWHLKLFISLPFVCLSFAIFPLSSSSLGLLLFYITTHCLAFWRCFHYHDSFSRKY</sequence>
<protein>
    <submittedName>
        <fullName evidence="2">Uncharacterized protein</fullName>
    </submittedName>
</protein>
<accession>A0AAN9FQN3</accession>
<keyword evidence="1" id="KW-1133">Transmembrane helix</keyword>
<evidence type="ECO:0000256" key="1">
    <source>
        <dbReference type="SAM" id="Phobius"/>
    </source>
</evidence>
<evidence type="ECO:0000313" key="2">
    <source>
        <dbReference type="EMBL" id="KAK7280827.1"/>
    </source>
</evidence>
<dbReference type="EMBL" id="JAYWIO010000002">
    <property type="protein sequence ID" value="KAK7280827.1"/>
    <property type="molecule type" value="Genomic_DNA"/>
</dbReference>
<organism evidence="2 3">
    <name type="scientific">Crotalaria pallida</name>
    <name type="common">Smooth rattlebox</name>
    <name type="synonym">Crotalaria striata</name>
    <dbReference type="NCBI Taxonomy" id="3830"/>
    <lineage>
        <taxon>Eukaryota</taxon>
        <taxon>Viridiplantae</taxon>
        <taxon>Streptophyta</taxon>
        <taxon>Embryophyta</taxon>
        <taxon>Tracheophyta</taxon>
        <taxon>Spermatophyta</taxon>
        <taxon>Magnoliopsida</taxon>
        <taxon>eudicotyledons</taxon>
        <taxon>Gunneridae</taxon>
        <taxon>Pentapetalae</taxon>
        <taxon>rosids</taxon>
        <taxon>fabids</taxon>
        <taxon>Fabales</taxon>
        <taxon>Fabaceae</taxon>
        <taxon>Papilionoideae</taxon>
        <taxon>50 kb inversion clade</taxon>
        <taxon>genistoids sensu lato</taxon>
        <taxon>core genistoids</taxon>
        <taxon>Crotalarieae</taxon>
        <taxon>Crotalaria</taxon>
    </lineage>
</organism>
<name>A0AAN9FQN3_CROPI</name>
<gene>
    <name evidence="2" type="ORF">RIF29_08343</name>
</gene>
<reference evidence="2 3" key="1">
    <citation type="submission" date="2024-01" db="EMBL/GenBank/DDBJ databases">
        <title>The genomes of 5 underutilized Papilionoideae crops provide insights into root nodulation and disease resistanc.</title>
        <authorList>
            <person name="Yuan L."/>
        </authorList>
    </citation>
    <scope>NUCLEOTIDE SEQUENCE [LARGE SCALE GENOMIC DNA]</scope>
    <source>
        <strain evidence="2">ZHUSHIDOU_FW_LH</strain>
        <tissue evidence="2">Leaf</tissue>
    </source>
</reference>
<comment type="caution">
    <text evidence="2">The sequence shown here is derived from an EMBL/GenBank/DDBJ whole genome shotgun (WGS) entry which is preliminary data.</text>
</comment>
<dbReference type="AlphaFoldDB" id="A0AAN9FQN3"/>
<feature type="transmembrane region" description="Helical" evidence="1">
    <location>
        <begin position="27"/>
        <end position="47"/>
    </location>
</feature>
<dbReference type="Proteomes" id="UP001372338">
    <property type="component" value="Unassembled WGS sequence"/>
</dbReference>
<keyword evidence="3" id="KW-1185">Reference proteome</keyword>
<evidence type="ECO:0000313" key="3">
    <source>
        <dbReference type="Proteomes" id="UP001372338"/>
    </source>
</evidence>